<evidence type="ECO:0000313" key="9">
    <source>
        <dbReference type="EMBL" id="KAK3248900.1"/>
    </source>
</evidence>
<keyword evidence="3" id="KW-0645">Protease</keyword>
<comment type="cofactor">
    <cofactor evidence="1">
        <name>Zn(2+)</name>
        <dbReference type="ChEBI" id="CHEBI:29105"/>
    </cofactor>
</comment>
<dbReference type="Pfam" id="PF00246">
    <property type="entry name" value="Peptidase_M14"/>
    <property type="match status" value="1"/>
</dbReference>
<dbReference type="InterPro" id="IPR000834">
    <property type="entry name" value="Peptidase_M14"/>
</dbReference>
<evidence type="ECO:0000313" key="10">
    <source>
        <dbReference type="Proteomes" id="UP001190700"/>
    </source>
</evidence>
<dbReference type="PANTHER" id="PTHR11705:SF143">
    <property type="entry name" value="SLL0236 PROTEIN"/>
    <property type="match status" value="1"/>
</dbReference>
<name>A0AAE0C7D5_9CHLO</name>
<dbReference type="PANTHER" id="PTHR11705">
    <property type="entry name" value="PROTEASE FAMILY M14 CARBOXYPEPTIDASE A,B"/>
    <property type="match status" value="1"/>
</dbReference>
<dbReference type="GO" id="GO:0008270">
    <property type="term" value="F:zinc ion binding"/>
    <property type="evidence" value="ECO:0007669"/>
    <property type="project" value="InterPro"/>
</dbReference>
<dbReference type="Proteomes" id="UP001190700">
    <property type="component" value="Unassembled WGS sequence"/>
</dbReference>
<feature type="active site" description="Proton donor/acceptor" evidence="7">
    <location>
        <position position="140"/>
    </location>
</feature>
<evidence type="ECO:0000256" key="6">
    <source>
        <dbReference type="ARBA" id="ARBA00023049"/>
    </source>
</evidence>
<keyword evidence="6" id="KW-0482">Metalloprotease</keyword>
<comment type="caution">
    <text evidence="9">The sequence shown here is derived from an EMBL/GenBank/DDBJ whole genome shotgun (WGS) entry which is preliminary data.</text>
</comment>
<dbReference type="GO" id="GO:0006508">
    <property type="term" value="P:proteolysis"/>
    <property type="evidence" value="ECO:0007669"/>
    <property type="project" value="UniProtKB-KW"/>
</dbReference>
<evidence type="ECO:0000256" key="2">
    <source>
        <dbReference type="ARBA" id="ARBA00005988"/>
    </source>
</evidence>
<evidence type="ECO:0000256" key="1">
    <source>
        <dbReference type="ARBA" id="ARBA00001947"/>
    </source>
</evidence>
<protein>
    <recommendedName>
        <fullName evidence="8">Peptidase M14 domain-containing protein</fullName>
    </recommendedName>
</protein>
<keyword evidence="4" id="KW-0378">Hydrolase</keyword>
<evidence type="ECO:0000256" key="7">
    <source>
        <dbReference type="PROSITE-ProRule" id="PRU01379"/>
    </source>
</evidence>
<proteinExistence type="inferred from homology"/>
<sequence length="183" mass="19429">MSAAVKLLNAAHFHLDEGGLAFLSGGTAAFSEPETSTVRDFLLGEKSEREVLAAVDFHSWGQLILHQPGWTGDGSADDDVPAELKAEMVELTDKMVLAIKQRTGAQYVASPGSDMYAVGGSADDWLYKEGTDTGLGFAIELRDTDATGGYGSFILPASQIEPTTGDVMASILAIVDHVLERHT</sequence>
<dbReference type="SUPFAM" id="SSF53187">
    <property type="entry name" value="Zn-dependent exopeptidases"/>
    <property type="match status" value="1"/>
</dbReference>
<organism evidence="9 10">
    <name type="scientific">Cymbomonas tetramitiformis</name>
    <dbReference type="NCBI Taxonomy" id="36881"/>
    <lineage>
        <taxon>Eukaryota</taxon>
        <taxon>Viridiplantae</taxon>
        <taxon>Chlorophyta</taxon>
        <taxon>Pyramimonadophyceae</taxon>
        <taxon>Pyramimonadales</taxon>
        <taxon>Pyramimonadaceae</taxon>
        <taxon>Cymbomonas</taxon>
    </lineage>
</organism>
<comment type="similarity">
    <text evidence="2 7">Belongs to the peptidase M14 family.</text>
</comment>
<gene>
    <name evidence="9" type="ORF">CYMTET_41655</name>
</gene>
<dbReference type="PROSITE" id="PS52035">
    <property type="entry name" value="PEPTIDASE_M14"/>
    <property type="match status" value="1"/>
</dbReference>
<evidence type="ECO:0000259" key="8">
    <source>
        <dbReference type="PROSITE" id="PS52035"/>
    </source>
</evidence>
<evidence type="ECO:0000256" key="3">
    <source>
        <dbReference type="ARBA" id="ARBA00022670"/>
    </source>
</evidence>
<dbReference type="EMBL" id="LGRX02027724">
    <property type="protein sequence ID" value="KAK3248900.1"/>
    <property type="molecule type" value="Genomic_DNA"/>
</dbReference>
<evidence type="ECO:0000256" key="5">
    <source>
        <dbReference type="ARBA" id="ARBA00022833"/>
    </source>
</evidence>
<feature type="domain" description="Peptidase M14" evidence="8">
    <location>
        <begin position="1"/>
        <end position="178"/>
    </location>
</feature>
<keyword evidence="5" id="KW-0862">Zinc</keyword>
<evidence type="ECO:0000256" key="4">
    <source>
        <dbReference type="ARBA" id="ARBA00022801"/>
    </source>
</evidence>
<dbReference type="GO" id="GO:0004181">
    <property type="term" value="F:metallocarboxypeptidase activity"/>
    <property type="evidence" value="ECO:0007669"/>
    <property type="project" value="InterPro"/>
</dbReference>
<dbReference type="GO" id="GO:0005615">
    <property type="term" value="C:extracellular space"/>
    <property type="evidence" value="ECO:0007669"/>
    <property type="project" value="TreeGrafter"/>
</dbReference>
<reference evidence="9 10" key="1">
    <citation type="journal article" date="2015" name="Genome Biol. Evol.">
        <title>Comparative Genomics of a Bacterivorous Green Alga Reveals Evolutionary Causalities and Consequences of Phago-Mixotrophic Mode of Nutrition.</title>
        <authorList>
            <person name="Burns J.A."/>
            <person name="Paasch A."/>
            <person name="Narechania A."/>
            <person name="Kim E."/>
        </authorList>
    </citation>
    <scope>NUCLEOTIDE SEQUENCE [LARGE SCALE GENOMIC DNA]</scope>
    <source>
        <strain evidence="9 10">PLY_AMNH</strain>
    </source>
</reference>
<dbReference type="AlphaFoldDB" id="A0AAE0C7D5"/>
<keyword evidence="10" id="KW-1185">Reference proteome</keyword>
<dbReference type="Gene3D" id="3.40.630.10">
    <property type="entry name" value="Zn peptidases"/>
    <property type="match status" value="1"/>
</dbReference>
<accession>A0AAE0C7D5</accession>